<evidence type="ECO:0000259" key="1">
    <source>
        <dbReference type="PROSITE" id="PS50836"/>
    </source>
</evidence>
<feature type="domain" description="DOMON" evidence="1">
    <location>
        <begin position="42"/>
        <end position="87"/>
    </location>
</feature>
<evidence type="ECO:0000313" key="4">
    <source>
        <dbReference type="Proteomes" id="UP000682733"/>
    </source>
</evidence>
<sequence>MQKHSNREAQNQLVLLNRGEKIVYNMNTPSQISTTPSPTNTIGIDVTWTFANGITDVKMVITNLKNKQWVAIGLSSDQSMGDDHVFV</sequence>
<dbReference type="InterPro" id="IPR005018">
    <property type="entry name" value="DOMON_domain"/>
</dbReference>
<dbReference type="Proteomes" id="UP000682733">
    <property type="component" value="Unassembled WGS sequence"/>
</dbReference>
<comment type="caution">
    <text evidence="3">The sequence shown here is derived from an EMBL/GenBank/DDBJ whole genome shotgun (WGS) entry which is preliminary data.</text>
</comment>
<dbReference type="Proteomes" id="UP000677228">
    <property type="component" value="Unassembled WGS sequence"/>
</dbReference>
<protein>
    <recommendedName>
        <fullName evidence="1">DOMON domain-containing protein</fullName>
    </recommendedName>
</protein>
<dbReference type="AlphaFoldDB" id="A0A8S2VGT2"/>
<evidence type="ECO:0000313" key="2">
    <source>
        <dbReference type="EMBL" id="CAF1587154.1"/>
    </source>
</evidence>
<feature type="non-terminal residue" evidence="3">
    <location>
        <position position="1"/>
    </location>
</feature>
<evidence type="ECO:0000313" key="3">
    <source>
        <dbReference type="EMBL" id="CAF4389148.1"/>
    </source>
</evidence>
<proteinExistence type="predicted"/>
<accession>A0A8S2VGT2</accession>
<dbReference type="EMBL" id="CAJNOK010047279">
    <property type="protein sequence ID" value="CAF1587154.1"/>
    <property type="molecule type" value="Genomic_DNA"/>
</dbReference>
<reference evidence="3" key="1">
    <citation type="submission" date="2021-02" db="EMBL/GenBank/DDBJ databases">
        <authorList>
            <person name="Nowell W R."/>
        </authorList>
    </citation>
    <scope>NUCLEOTIDE SEQUENCE</scope>
</reference>
<dbReference type="PROSITE" id="PS50836">
    <property type="entry name" value="DOMON"/>
    <property type="match status" value="1"/>
</dbReference>
<name>A0A8S2VGT2_9BILA</name>
<gene>
    <name evidence="2" type="ORF">OVA965_LOCUS41324</name>
    <name evidence="3" type="ORF">TMI583_LOCUS42940</name>
</gene>
<dbReference type="EMBL" id="CAJOBA010070554">
    <property type="protein sequence ID" value="CAF4389148.1"/>
    <property type="molecule type" value="Genomic_DNA"/>
</dbReference>
<organism evidence="3 4">
    <name type="scientific">Didymodactylos carnosus</name>
    <dbReference type="NCBI Taxonomy" id="1234261"/>
    <lineage>
        <taxon>Eukaryota</taxon>
        <taxon>Metazoa</taxon>
        <taxon>Spiralia</taxon>
        <taxon>Gnathifera</taxon>
        <taxon>Rotifera</taxon>
        <taxon>Eurotatoria</taxon>
        <taxon>Bdelloidea</taxon>
        <taxon>Philodinida</taxon>
        <taxon>Philodinidae</taxon>
        <taxon>Didymodactylos</taxon>
    </lineage>
</organism>